<evidence type="ECO:0000313" key="2">
    <source>
        <dbReference type="EMBL" id="OTF76588.1"/>
    </source>
</evidence>
<dbReference type="GO" id="GO:0016787">
    <property type="term" value="F:hydrolase activity"/>
    <property type="evidence" value="ECO:0007669"/>
    <property type="project" value="InterPro"/>
</dbReference>
<reference evidence="2 3" key="1">
    <citation type="submission" date="2017-03" db="EMBL/GenBank/DDBJ databases">
        <title>Genome Survey of Euroglyphus maynei.</title>
        <authorList>
            <person name="Arlian L.G."/>
            <person name="Morgan M.S."/>
            <person name="Rider S.D."/>
        </authorList>
    </citation>
    <scope>NUCLEOTIDE SEQUENCE [LARGE SCALE GENOMIC DNA]</scope>
    <source>
        <strain evidence="2">Arlian Lab</strain>
        <tissue evidence="2">Whole body</tissue>
    </source>
</reference>
<dbReference type="SUPFAM" id="SSF56300">
    <property type="entry name" value="Metallo-dependent phosphatases"/>
    <property type="match status" value="1"/>
</dbReference>
<name>A0A1Y3B9L4_EURMA</name>
<comment type="caution">
    <text evidence="2">The sequence shown here is derived from an EMBL/GenBank/DDBJ whole genome shotgun (WGS) entry which is preliminary data.</text>
</comment>
<dbReference type="Proteomes" id="UP000194236">
    <property type="component" value="Unassembled WGS sequence"/>
</dbReference>
<gene>
    <name evidence="2" type="ORF">BLA29_005607</name>
</gene>
<feature type="non-terminal residue" evidence="2">
    <location>
        <position position="176"/>
    </location>
</feature>
<keyword evidence="3" id="KW-1185">Reference proteome</keyword>
<feature type="domain" description="Calcineurin-like phosphoesterase" evidence="1">
    <location>
        <begin position="24"/>
        <end position="159"/>
    </location>
</feature>
<accession>A0A1Y3B9L4</accession>
<dbReference type="InterPro" id="IPR006179">
    <property type="entry name" value="5_nucleotidase/apyrase"/>
</dbReference>
<dbReference type="PANTHER" id="PTHR11575">
    <property type="entry name" value="5'-NUCLEOTIDASE-RELATED"/>
    <property type="match status" value="1"/>
</dbReference>
<dbReference type="PANTHER" id="PTHR11575:SF48">
    <property type="entry name" value="5'-NUCLEOTIDASE"/>
    <property type="match status" value="1"/>
</dbReference>
<dbReference type="AlphaFoldDB" id="A0A1Y3B9L4"/>
<dbReference type="Pfam" id="PF00149">
    <property type="entry name" value="Metallophos"/>
    <property type="match status" value="1"/>
</dbReference>
<proteinExistence type="predicted"/>
<organism evidence="2 3">
    <name type="scientific">Euroglyphus maynei</name>
    <name type="common">Mayne's house dust mite</name>
    <dbReference type="NCBI Taxonomy" id="6958"/>
    <lineage>
        <taxon>Eukaryota</taxon>
        <taxon>Metazoa</taxon>
        <taxon>Ecdysozoa</taxon>
        <taxon>Arthropoda</taxon>
        <taxon>Chelicerata</taxon>
        <taxon>Arachnida</taxon>
        <taxon>Acari</taxon>
        <taxon>Acariformes</taxon>
        <taxon>Sarcoptiformes</taxon>
        <taxon>Astigmata</taxon>
        <taxon>Psoroptidia</taxon>
        <taxon>Analgoidea</taxon>
        <taxon>Pyroglyphidae</taxon>
        <taxon>Pyroglyphinae</taxon>
        <taxon>Euroglyphus</taxon>
    </lineage>
</organism>
<evidence type="ECO:0000313" key="3">
    <source>
        <dbReference type="Proteomes" id="UP000194236"/>
    </source>
</evidence>
<dbReference type="OrthoDB" id="10252235at2759"/>
<dbReference type="InterPro" id="IPR004843">
    <property type="entry name" value="Calcineurin-like_PHP"/>
</dbReference>
<dbReference type="GO" id="GO:0009166">
    <property type="term" value="P:nucleotide catabolic process"/>
    <property type="evidence" value="ECO:0007669"/>
    <property type="project" value="InterPro"/>
</dbReference>
<dbReference type="InterPro" id="IPR029052">
    <property type="entry name" value="Metallo-depent_PP-like"/>
</dbReference>
<protein>
    <recommendedName>
        <fullName evidence="1">Calcineurin-like phosphoesterase domain-containing protein</fullName>
    </recommendedName>
</protein>
<dbReference type="EMBL" id="MUJZ01036749">
    <property type="protein sequence ID" value="OTF76588.1"/>
    <property type="molecule type" value="Genomic_DNA"/>
</dbReference>
<sequence length="176" mass="19844">MNVIEQNGGLDDSNHHHQLESLCILHFNDCYNVEPCDQEPVGGAARFVHALHQYDYLDPLILFSGDIIAPMSSFTKGEQMLPVLERCNVHCALFGNHEFDFGLDCLLAFVKRTNFPWLMSNVIDKNIGEPLGGGKITYIIEKGDLKIGLIGLIEEEWLSTLVLDEDDIEYTDFVTE</sequence>
<dbReference type="Gene3D" id="3.60.21.10">
    <property type="match status" value="1"/>
</dbReference>
<evidence type="ECO:0000259" key="1">
    <source>
        <dbReference type="Pfam" id="PF00149"/>
    </source>
</evidence>